<feature type="binding site" evidence="10">
    <location>
        <position position="656"/>
    </location>
    <ligand>
        <name>Zn(2+)</name>
        <dbReference type="ChEBI" id="CHEBI:29105"/>
        <note>catalytic</note>
    </ligand>
</feature>
<gene>
    <name evidence="10" type="primary">metE</name>
    <name evidence="17" type="ORF">GGP61_001826</name>
</gene>
<dbReference type="RefSeq" id="WP_013061793.1">
    <property type="nucleotide sequence ID" value="NZ_CP030357.1"/>
</dbReference>
<dbReference type="InterPro" id="IPR013215">
    <property type="entry name" value="Cbl-indep_Met_Synth_N"/>
</dbReference>
<evidence type="ECO:0000256" key="6">
    <source>
        <dbReference type="ARBA" id="ARBA00022679"/>
    </source>
</evidence>
<feature type="binding site" evidence="10 11">
    <location>
        <begin position="444"/>
        <end position="446"/>
    </location>
    <ligand>
        <name>L-homocysteine</name>
        <dbReference type="ChEBI" id="CHEBI:58199"/>
    </ligand>
</feature>
<dbReference type="EC" id="2.1.1.14" evidence="10"/>
<dbReference type="SUPFAM" id="SSF51726">
    <property type="entry name" value="UROD/MetE-like"/>
    <property type="match status" value="2"/>
</dbReference>
<feature type="binding site" evidence="10">
    <location>
        <position position="618"/>
    </location>
    <ligand>
        <name>5-methyltetrahydropteroyltri-L-glutamate</name>
        <dbReference type="ChEBI" id="CHEBI:58207"/>
    </ligand>
</feature>
<dbReference type="InterPro" id="IPR002629">
    <property type="entry name" value="Met_Synth_C/arc"/>
</dbReference>
<feature type="binding site" evidence="10 11">
    <location>
        <position position="612"/>
    </location>
    <ligand>
        <name>L-methionine</name>
        <dbReference type="ChEBI" id="CHEBI:57844"/>
    </ligand>
</feature>
<accession>A0A9X2Q2A5</accession>
<dbReference type="InterPro" id="IPR006276">
    <property type="entry name" value="Cobalamin-indep_Met_synthase"/>
</dbReference>
<dbReference type="NCBIfam" id="TIGR01371">
    <property type="entry name" value="met_syn_B12ind"/>
    <property type="match status" value="1"/>
</dbReference>
<feature type="domain" description="Cobalamin-independent methionine synthase MetE N-terminal" evidence="16">
    <location>
        <begin position="4"/>
        <end position="317"/>
    </location>
</feature>
<keyword evidence="8 10" id="KW-0862">Zinc</keyword>
<dbReference type="Proteomes" id="UP001155057">
    <property type="component" value="Unassembled WGS sequence"/>
</dbReference>
<feature type="active site" description="Proton donor" evidence="10 13">
    <location>
        <position position="707"/>
    </location>
</feature>
<feature type="binding site" evidence="10 11">
    <location>
        <position position="574"/>
    </location>
    <ligand>
        <name>5-methyltetrahydropteroyltri-L-glutamate</name>
        <dbReference type="ChEBI" id="CHEBI:58207"/>
    </ligand>
</feature>
<dbReference type="CDD" id="cd03312">
    <property type="entry name" value="CIMS_N_terminal_like"/>
    <property type="match status" value="1"/>
</dbReference>
<dbReference type="CDD" id="cd03311">
    <property type="entry name" value="CIMS_C_terminal_like"/>
    <property type="match status" value="1"/>
</dbReference>
<feature type="binding site" evidence="12">
    <location>
        <position position="669"/>
    </location>
    <ligand>
        <name>Zn(2+)</name>
        <dbReference type="ChEBI" id="CHEBI:29105"/>
        <label>1</label>
        <note>catalytic</note>
    </ligand>
</feature>
<sequence>MATASNLGYPRIGAHRELKRAVEGYWKGDLTKDELRDSAQALRESHWATQQELGLDVVPSNDFSYYDQVLDACAMVGAVPERFPWDGTEVDLDTYFAMARGLQEKDLEGEESGVQAMEMTKWFDTNYHYIVPEFSHDTTFSLSSTKVIDEYEEAKAQGVDTRPVVIGPVSFLLLGKTQADDLDALDLLDDLLPVYAEVLQELADAGCEAVQLDEPNLVLDLSDAERAALDQAYEALADAADIELHVATYFGGLEDNLPTALDLPVDVLHLDLTRGEEQLDEALDHGVPDDLALSLGVIDGRNVWRADLDALLGTVEAAIDALGTDRVLVGPSCSLLHVPVDLDTEPGLSDEMKTWFAFATQKIEEIVALAERADGHEDATEALFEKSRRAHAARAESDWINDAAVQDRVAGIDASMTERDSPHSSRSPLQREALDLPTLPTTTIGSFPQTDDMRRMRAQYKKDEISKDEYEDFIEEQIADTIAAQEEIGLDVLVHGEPERGDMVEHFGRQLDGFLFTENGWVQSYGTRCVRPPIIAGDVSRPEPMTTRWLSYANDQTDTPVKGMLTGPVTMLQWSFVRDDQSRAETCRQIALAIRDEVLDLEDVGIQAIQIDEPAFREGLPLREHQWDDYLDWAVECFRLASSGVRDETQIHTHMCYSEFNDIIEAIADMDADVISVEASRSKMELLDSFDAFDYPNEIGPGVYDIHSPRVPSVEEMEELIRTALDALEPSQMWVNPDCGLKTRRWVEVQPSLENMVQAAENVRERATA</sequence>
<evidence type="ECO:0000256" key="9">
    <source>
        <dbReference type="ARBA" id="ARBA00023167"/>
    </source>
</evidence>
<evidence type="ECO:0000256" key="10">
    <source>
        <dbReference type="HAMAP-Rule" id="MF_00172"/>
    </source>
</evidence>
<evidence type="ECO:0000256" key="11">
    <source>
        <dbReference type="PIRSR" id="PIRSR000382-1"/>
    </source>
</evidence>
<evidence type="ECO:0000256" key="14">
    <source>
        <dbReference type="SAM" id="MobiDB-lite"/>
    </source>
</evidence>
<evidence type="ECO:0000313" key="17">
    <source>
        <dbReference type="EMBL" id="MCS3710222.1"/>
    </source>
</evidence>
<evidence type="ECO:0000256" key="8">
    <source>
        <dbReference type="ARBA" id="ARBA00022833"/>
    </source>
</evidence>
<name>A0A9X2Q2A5_9BACT</name>
<feature type="binding site" evidence="12">
    <location>
        <position position="654"/>
    </location>
    <ligand>
        <name>Zn(2+)</name>
        <dbReference type="ChEBI" id="CHEBI:29105"/>
        <label>1</label>
        <note>catalytic</note>
    </ligand>
</feature>
<feature type="binding site" evidence="10">
    <location>
        <begin position="16"/>
        <end position="19"/>
    </location>
    <ligand>
        <name>5-methyltetrahydropteroyltri-L-glutamate</name>
        <dbReference type="ChEBI" id="CHEBI:58207"/>
    </ligand>
</feature>
<comment type="function">
    <text evidence="1 10">Catalyzes the transfer of a methyl group from 5-methyltetrahydrofolate to homocysteine resulting in methionine formation.</text>
</comment>
<dbReference type="Pfam" id="PF01717">
    <property type="entry name" value="Meth_synt_2"/>
    <property type="match status" value="1"/>
</dbReference>
<reference evidence="17" key="1">
    <citation type="submission" date="2022-08" db="EMBL/GenBank/DDBJ databases">
        <title>Genomic Encyclopedia of Type Strains, Phase V (KMG-V): Genome sequencing to study the core and pangenomes of soil and plant-associated prokaryotes.</title>
        <authorList>
            <person name="Whitman W."/>
        </authorList>
    </citation>
    <scope>NUCLEOTIDE SEQUENCE</scope>
    <source>
        <strain evidence="17">SP3049</strain>
    </source>
</reference>
<organism evidence="17 18">
    <name type="scientific">Salinibacter ruber</name>
    <dbReference type="NCBI Taxonomy" id="146919"/>
    <lineage>
        <taxon>Bacteria</taxon>
        <taxon>Pseudomonadati</taxon>
        <taxon>Rhodothermota</taxon>
        <taxon>Rhodothermia</taxon>
        <taxon>Rhodothermales</taxon>
        <taxon>Salinibacteraceae</taxon>
        <taxon>Salinibacter</taxon>
    </lineage>
</organism>
<feature type="binding site" evidence="10">
    <location>
        <position position="121"/>
    </location>
    <ligand>
        <name>5-methyltetrahydropteroyltri-L-glutamate</name>
        <dbReference type="ChEBI" id="CHEBI:58207"/>
    </ligand>
</feature>
<protein>
    <recommendedName>
        <fullName evidence="10">5-methyltetrahydropteroyltriglutamate--homocysteine methyltransferase</fullName>
        <ecNumber evidence="10">2.1.1.14</ecNumber>
    </recommendedName>
    <alternativeName>
        <fullName evidence="10">Cobalamin-independent methionine synthase</fullName>
    </alternativeName>
    <alternativeName>
        <fullName evidence="10">Methionine synthase, vitamin-B12 independent isozyme</fullName>
    </alternativeName>
</protein>
<evidence type="ECO:0000256" key="1">
    <source>
        <dbReference type="ARBA" id="ARBA00002777"/>
    </source>
</evidence>
<dbReference type="GO" id="GO:0008270">
    <property type="term" value="F:zinc ion binding"/>
    <property type="evidence" value="ECO:0007669"/>
    <property type="project" value="InterPro"/>
</dbReference>
<feature type="binding site" evidence="10 11">
    <location>
        <position position="612"/>
    </location>
    <ligand>
        <name>L-homocysteine</name>
        <dbReference type="ChEBI" id="CHEBI:58199"/>
    </ligand>
</feature>
<comment type="cofactor">
    <cofactor evidence="10">
        <name>Zn(2+)</name>
        <dbReference type="ChEBI" id="CHEBI:29105"/>
    </cofactor>
    <text evidence="10">Binds 1 zinc ion per subunit.</text>
</comment>
<evidence type="ECO:0000256" key="13">
    <source>
        <dbReference type="PIRSR" id="PIRSR000382-3"/>
    </source>
</evidence>
<feature type="binding site" evidence="10 11">
    <location>
        <begin position="528"/>
        <end position="529"/>
    </location>
    <ligand>
        <name>5-methyltetrahydropteroyltri-L-glutamate</name>
        <dbReference type="ChEBI" id="CHEBI:58207"/>
    </ligand>
</feature>
<evidence type="ECO:0000256" key="12">
    <source>
        <dbReference type="PIRSR" id="PIRSR000382-2"/>
    </source>
</evidence>
<dbReference type="Gene3D" id="3.20.20.210">
    <property type="match status" value="2"/>
</dbReference>
<feature type="binding site" evidence="11">
    <location>
        <position position="19"/>
    </location>
    <ligand>
        <name>5-methyltetrahydropteroyltri-L-glutamate</name>
        <dbReference type="ChEBI" id="CHEBI:58207"/>
    </ligand>
</feature>
<dbReference type="EMBL" id="JANUAE010000005">
    <property type="protein sequence ID" value="MCS3710222.1"/>
    <property type="molecule type" value="Genomic_DNA"/>
</dbReference>
<feature type="domain" description="Cobalamin-independent methionine synthase MetE C-terminal/archaeal" evidence="15">
    <location>
        <begin position="439"/>
        <end position="762"/>
    </location>
</feature>
<keyword evidence="7 10" id="KW-0479">Metal-binding</keyword>
<feature type="binding site" evidence="10">
    <location>
        <position position="739"/>
    </location>
    <ligand>
        <name>Zn(2+)</name>
        <dbReference type="ChEBI" id="CHEBI:29105"/>
        <note>catalytic</note>
    </ligand>
</feature>
<feature type="binding site" evidence="10">
    <location>
        <position position="654"/>
    </location>
    <ligand>
        <name>Zn(2+)</name>
        <dbReference type="ChEBI" id="CHEBI:29105"/>
        <note>catalytic</note>
    </ligand>
</feature>
<feature type="binding site" evidence="10">
    <location>
        <position position="678"/>
    </location>
    <ligand>
        <name>Zn(2+)</name>
        <dbReference type="ChEBI" id="CHEBI:29105"/>
        <note>catalytic</note>
    </ligand>
</feature>
<feature type="compositionally biased region" description="Polar residues" evidence="14">
    <location>
        <begin position="439"/>
        <end position="449"/>
    </location>
</feature>
<dbReference type="AlphaFoldDB" id="A0A9X2Q2A5"/>
<comment type="cofactor">
    <cofactor evidence="12">
        <name>Zn(2+)</name>
        <dbReference type="ChEBI" id="CHEBI:29105"/>
    </cofactor>
    <text evidence="12">Binds 2 Zn(2+) ions per subunit.</text>
</comment>
<feature type="binding site" evidence="10 11">
    <location>
        <position position="497"/>
    </location>
    <ligand>
        <name>L-methionine</name>
        <dbReference type="ChEBI" id="CHEBI:57844"/>
    </ligand>
</feature>
<comment type="catalytic activity">
    <reaction evidence="10">
        <text>5-methyltetrahydropteroyltri-L-glutamate + L-homocysteine = tetrahydropteroyltri-L-glutamate + L-methionine</text>
        <dbReference type="Rhea" id="RHEA:21196"/>
        <dbReference type="ChEBI" id="CHEBI:57844"/>
        <dbReference type="ChEBI" id="CHEBI:58140"/>
        <dbReference type="ChEBI" id="CHEBI:58199"/>
        <dbReference type="ChEBI" id="CHEBI:58207"/>
        <dbReference type="EC" id="2.1.1.14"/>
    </reaction>
</comment>
<comment type="pathway">
    <text evidence="2 10">Amino-acid biosynthesis; L-methionine biosynthesis via de novo pathway; L-methionine from L-homocysteine (MetE route): step 1/1.</text>
</comment>
<dbReference type="PANTHER" id="PTHR30519">
    <property type="entry name" value="5-METHYLTETRAHYDROPTEROYLTRIGLUTAMATE--HOMOCYSTEINE METHYLTRANSFERASE"/>
    <property type="match status" value="1"/>
</dbReference>
<feature type="region of interest" description="Disordered" evidence="14">
    <location>
        <begin position="415"/>
        <end position="451"/>
    </location>
</feature>
<feature type="binding site" evidence="10">
    <location>
        <position position="497"/>
    </location>
    <ligand>
        <name>L-homocysteine</name>
        <dbReference type="ChEBI" id="CHEBI:58199"/>
    </ligand>
</feature>
<feature type="binding site" evidence="12">
    <location>
        <position position="678"/>
    </location>
    <ligand>
        <name>Zn(2+)</name>
        <dbReference type="ChEBI" id="CHEBI:29105"/>
        <label>1</label>
        <note>catalytic</note>
    </ligand>
</feature>
<proteinExistence type="inferred from homology"/>
<feature type="binding site" evidence="12">
    <location>
        <position position="656"/>
    </location>
    <ligand>
        <name>Zn(2+)</name>
        <dbReference type="ChEBI" id="CHEBI:29105"/>
        <label>1</label>
        <note>catalytic</note>
    </ligand>
</feature>
<keyword evidence="10" id="KW-0677">Repeat</keyword>
<dbReference type="GO" id="GO:0071265">
    <property type="term" value="P:L-methionine biosynthetic process"/>
    <property type="evidence" value="ECO:0007669"/>
    <property type="project" value="UniProtKB-ARBA"/>
</dbReference>
<evidence type="ECO:0000256" key="7">
    <source>
        <dbReference type="ARBA" id="ARBA00022723"/>
    </source>
</evidence>
<dbReference type="PIRSF" id="PIRSF000382">
    <property type="entry name" value="MeTrfase_B12_ind"/>
    <property type="match status" value="1"/>
</dbReference>
<keyword evidence="4 10" id="KW-0489">Methyltransferase</keyword>
<dbReference type="InterPro" id="IPR038071">
    <property type="entry name" value="UROD/MetE-like_sf"/>
</dbReference>
<dbReference type="FunFam" id="3.20.20.210:FF:000002">
    <property type="entry name" value="5-methyltetrahydropteroyltriglutamate--homocysteine methyltransferase"/>
    <property type="match status" value="1"/>
</dbReference>
<dbReference type="GO" id="GO:0003871">
    <property type="term" value="F:5-methyltetrahydropteroyltriglutamate-homocysteine S-methyltransferase activity"/>
    <property type="evidence" value="ECO:0007669"/>
    <property type="project" value="UniProtKB-UniRule"/>
</dbReference>
<evidence type="ECO:0000256" key="4">
    <source>
        <dbReference type="ARBA" id="ARBA00022603"/>
    </source>
</evidence>
<feature type="binding site" evidence="12">
    <location>
        <position position="739"/>
    </location>
    <ligand>
        <name>Zn(2+)</name>
        <dbReference type="ChEBI" id="CHEBI:29105"/>
        <label>1</label>
        <note>catalytic</note>
    </ligand>
</feature>
<dbReference type="HAMAP" id="MF_00172">
    <property type="entry name" value="Meth_synth"/>
    <property type="match status" value="1"/>
</dbReference>
<evidence type="ECO:0000313" key="18">
    <source>
        <dbReference type="Proteomes" id="UP001155057"/>
    </source>
</evidence>
<comment type="caution">
    <text evidence="17">The sequence shown here is derived from an EMBL/GenBank/DDBJ whole genome shotgun (WGS) entry which is preliminary data.</text>
</comment>
<evidence type="ECO:0000256" key="2">
    <source>
        <dbReference type="ARBA" id="ARBA00004681"/>
    </source>
</evidence>
<feature type="binding site" evidence="10 11">
    <location>
        <begin position="444"/>
        <end position="446"/>
    </location>
    <ligand>
        <name>L-methionine</name>
        <dbReference type="ChEBI" id="CHEBI:57844"/>
    </ligand>
</feature>
<dbReference type="FunFam" id="3.20.20.210:FF:000003">
    <property type="entry name" value="5-methyltetrahydropteroyltriglutamate--homocysteine methyltransferase"/>
    <property type="match status" value="1"/>
</dbReference>
<evidence type="ECO:0000259" key="15">
    <source>
        <dbReference type="Pfam" id="PF01717"/>
    </source>
</evidence>
<evidence type="ECO:0000256" key="5">
    <source>
        <dbReference type="ARBA" id="ARBA00022605"/>
    </source>
</evidence>
<keyword evidence="9 10" id="KW-0486">Methionine biosynthesis</keyword>
<dbReference type="Pfam" id="PF08267">
    <property type="entry name" value="Meth_synt_1"/>
    <property type="match status" value="1"/>
</dbReference>
<feature type="binding site" evidence="11">
    <location>
        <position position="126"/>
    </location>
    <ligand>
        <name>5-methyltetrahydropteroyltri-L-glutamate</name>
        <dbReference type="ChEBI" id="CHEBI:58207"/>
    </ligand>
</feature>
<keyword evidence="6 10" id="KW-0808">Transferase</keyword>
<keyword evidence="5 10" id="KW-0028">Amino-acid biosynthesis</keyword>
<evidence type="ECO:0000256" key="3">
    <source>
        <dbReference type="ARBA" id="ARBA00009553"/>
    </source>
</evidence>
<dbReference type="GO" id="GO:0032259">
    <property type="term" value="P:methylation"/>
    <property type="evidence" value="ECO:0007669"/>
    <property type="project" value="UniProtKB-KW"/>
</dbReference>
<comment type="similarity">
    <text evidence="3 10">Belongs to the vitamin-B12 independent methionine synthase family.</text>
</comment>
<dbReference type="NCBIfam" id="NF003556">
    <property type="entry name" value="PRK05222.1"/>
    <property type="match status" value="1"/>
</dbReference>
<evidence type="ECO:0000259" key="16">
    <source>
        <dbReference type="Pfam" id="PF08267"/>
    </source>
</evidence>